<keyword evidence="1" id="KW-0560">Oxidoreductase</keyword>
<protein>
    <recommendedName>
        <fullName evidence="2">Enoyl reductase (ER) domain-containing protein</fullName>
    </recommendedName>
</protein>
<dbReference type="Pfam" id="PF16884">
    <property type="entry name" value="ADH_N_2"/>
    <property type="match status" value="1"/>
</dbReference>
<dbReference type="SMART" id="SM00829">
    <property type="entry name" value="PKS_ER"/>
    <property type="match status" value="1"/>
</dbReference>
<dbReference type="Pfam" id="PF00107">
    <property type="entry name" value="ADH_zinc_N"/>
    <property type="match status" value="1"/>
</dbReference>
<evidence type="ECO:0000313" key="3">
    <source>
        <dbReference type="EMBL" id="EJK75374.1"/>
    </source>
</evidence>
<dbReference type="FunFam" id="3.40.50.720:FF:000121">
    <property type="entry name" value="Prostaglandin reductase 2"/>
    <property type="match status" value="1"/>
</dbReference>
<dbReference type="CDD" id="cd05288">
    <property type="entry name" value="PGDH"/>
    <property type="match status" value="1"/>
</dbReference>
<reference evidence="3 4" key="1">
    <citation type="journal article" date="2012" name="Genome Biol.">
        <title>Genome and low-iron response of an oceanic diatom adapted to chronic iron limitation.</title>
        <authorList>
            <person name="Lommer M."/>
            <person name="Specht M."/>
            <person name="Roy A.S."/>
            <person name="Kraemer L."/>
            <person name="Andreson R."/>
            <person name="Gutowska M.A."/>
            <person name="Wolf J."/>
            <person name="Bergner S.V."/>
            <person name="Schilhabel M.B."/>
            <person name="Klostermeier U.C."/>
            <person name="Beiko R.G."/>
            <person name="Rosenstiel P."/>
            <person name="Hippler M."/>
            <person name="Laroche J."/>
        </authorList>
    </citation>
    <scope>NUCLEOTIDE SEQUENCE [LARGE SCALE GENOMIC DNA]</scope>
    <source>
        <strain evidence="3 4">CCMP1005</strain>
    </source>
</reference>
<keyword evidence="4" id="KW-1185">Reference proteome</keyword>
<dbReference type="PANTHER" id="PTHR43205">
    <property type="entry name" value="PROSTAGLANDIN REDUCTASE"/>
    <property type="match status" value="1"/>
</dbReference>
<sequence>MCAPEQSADDGTVTNSKWVLKARPQGIFDPKKDVAFKTESISNTDLADDEMLVESFMLSGDAFIRTMMDEEAYHGALSLGDTLPAIGYGKVVAAGPKSCHKVGTVVSGMIGAQTYAKIKSGGAFRHITFPFMTPTASLGLMGLTTGLTAYTGVFYVSRRPRKGETVVVTGAAGAVGSVAAQLAKATGARVVGVAGGPKKCQYLVEELKLDGAIDYKNSEKTLEEQITATCPDGIDFIYDNVGGSILDRLLSKINSNGRVVICGAISQYSGNLNKGKVEGPSNYLKLAEVGAEMKGFNVMQYMARVPLALCGMFYYFIRGKVRMTEHIEVGIQSFPHALAKMFSGGSNGHIGKMLVKVRSNLPK</sequence>
<dbReference type="eggNOG" id="KOG1196">
    <property type="taxonomic scope" value="Eukaryota"/>
</dbReference>
<comment type="caution">
    <text evidence="3">The sequence shown here is derived from an EMBL/GenBank/DDBJ whole genome shotgun (WGS) entry which is preliminary data.</text>
</comment>
<dbReference type="InterPro" id="IPR013149">
    <property type="entry name" value="ADH-like_C"/>
</dbReference>
<dbReference type="OMA" id="MISDYNT"/>
<dbReference type="InterPro" id="IPR045010">
    <property type="entry name" value="MDR_fam"/>
</dbReference>
<dbReference type="EMBL" id="AGNL01002967">
    <property type="protein sequence ID" value="EJK75374.1"/>
    <property type="molecule type" value="Genomic_DNA"/>
</dbReference>
<feature type="domain" description="Enoyl reductase (ER)" evidence="2">
    <location>
        <begin position="26"/>
        <end position="355"/>
    </location>
</feature>
<evidence type="ECO:0000256" key="1">
    <source>
        <dbReference type="ARBA" id="ARBA00023002"/>
    </source>
</evidence>
<dbReference type="InterPro" id="IPR036291">
    <property type="entry name" value="NAD(P)-bd_dom_sf"/>
</dbReference>
<evidence type="ECO:0000313" key="4">
    <source>
        <dbReference type="Proteomes" id="UP000266841"/>
    </source>
</evidence>
<dbReference type="OrthoDB" id="9992527at2759"/>
<dbReference type="SUPFAM" id="SSF50129">
    <property type="entry name" value="GroES-like"/>
    <property type="match status" value="1"/>
</dbReference>
<gene>
    <name evidence="3" type="ORF">THAOC_02902</name>
</gene>
<name>K0TDZ4_THAOC</name>
<dbReference type="SUPFAM" id="SSF51735">
    <property type="entry name" value="NAD(P)-binding Rossmann-fold domains"/>
    <property type="match status" value="1"/>
</dbReference>
<evidence type="ECO:0000259" key="2">
    <source>
        <dbReference type="SMART" id="SM00829"/>
    </source>
</evidence>
<dbReference type="AlphaFoldDB" id="K0TDZ4"/>
<dbReference type="Proteomes" id="UP000266841">
    <property type="component" value="Unassembled WGS sequence"/>
</dbReference>
<dbReference type="InterPro" id="IPR020843">
    <property type="entry name" value="ER"/>
</dbReference>
<dbReference type="GO" id="GO:0016628">
    <property type="term" value="F:oxidoreductase activity, acting on the CH-CH group of donors, NAD or NADP as acceptor"/>
    <property type="evidence" value="ECO:0007669"/>
    <property type="project" value="InterPro"/>
</dbReference>
<proteinExistence type="predicted"/>
<dbReference type="Gene3D" id="3.90.180.10">
    <property type="entry name" value="Medium-chain alcohol dehydrogenases, catalytic domain"/>
    <property type="match status" value="1"/>
</dbReference>
<dbReference type="PANTHER" id="PTHR43205:SF42">
    <property type="entry name" value="ALCOHOL DEHYDROGENASE, ZINC-CONTAINING (AFU_ORTHOLOGUE AFUA_7G04530)"/>
    <property type="match status" value="1"/>
</dbReference>
<dbReference type="InterPro" id="IPR041694">
    <property type="entry name" value="ADH_N_2"/>
</dbReference>
<dbReference type="InterPro" id="IPR011032">
    <property type="entry name" value="GroES-like_sf"/>
</dbReference>
<dbReference type="Gene3D" id="3.40.50.720">
    <property type="entry name" value="NAD(P)-binding Rossmann-like Domain"/>
    <property type="match status" value="1"/>
</dbReference>
<accession>K0TDZ4</accession>
<organism evidence="3 4">
    <name type="scientific">Thalassiosira oceanica</name>
    <name type="common">Marine diatom</name>
    <dbReference type="NCBI Taxonomy" id="159749"/>
    <lineage>
        <taxon>Eukaryota</taxon>
        <taxon>Sar</taxon>
        <taxon>Stramenopiles</taxon>
        <taxon>Ochrophyta</taxon>
        <taxon>Bacillariophyta</taxon>
        <taxon>Coscinodiscophyceae</taxon>
        <taxon>Thalassiosirophycidae</taxon>
        <taxon>Thalassiosirales</taxon>
        <taxon>Thalassiosiraceae</taxon>
        <taxon>Thalassiosira</taxon>
    </lineage>
</organism>